<dbReference type="Gene3D" id="1.20.910.10">
    <property type="entry name" value="Heme oxygenase-like"/>
    <property type="match status" value="1"/>
</dbReference>
<dbReference type="EMBL" id="FCOK02000091">
    <property type="protein sequence ID" value="SAL68380.1"/>
    <property type="molecule type" value="Genomic_DNA"/>
</dbReference>
<dbReference type="RefSeq" id="WP_062092116.1">
    <property type="nucleotide sequence ID" value="NZ_FCOK02000091.1"/>
</dbReference>
<name>A0A158JJ52_9BURK</name>
<dbReference type="InterPro" id="IPR024423">
    <property type="entry name" value="DUF3050"/>
</dbReference>
<evidence type="ECO:0008006" key="3">
    <source>
        <dbReference type="Google" id="ProtNLM"/>
    </source>
</evidence>
<gene>
    <name evidence="1" type="ORF">AWB69_08007</name>
</gene>
<accession>A0A158JJ52</accession>
<dbReference type="AlphaFoldDB" id="A0A158JJ52"/>
<dbReference type="InterPro" id="IPR016084">
    <property type="entry name" value="Haem_Oase-like_multi-hlx"/>
</dbReference>
<organism evidence="1 2">
    <name type="scientific">Caballeronia udeis</name>
    <dbReference type="NCBI Taxonomy" id="1232866"/>
    <lineage>
        <taxon>Bacteria</taxon>
        <taxon>Pseudomonadati</taxon>
        <taxon>Pseudomonadota</taxon>
        <taxon>Betaproteobacteria</taxon>
        <taxon>Burkholderiales</taxon>
        <taxon>Burkholderiaceae</taxon>
        <taxon>Caballeronia</taxon>
    </lineage>
</organism>
<evidence type="ECO:0000313" key="2">
    <source>
        <dbReference type="Proteomes" id="UP000054683"/>
    </source>
</evidence>
<dbReference type="Pfam" id="PF11251">
    <property type="entry name" value="DUF3050"/>
    <property type="match status" value="1"/>
</dbReference>
<evidence type="ECO:0000313" key="1">
    <source>
        <dbReference type="EMBL" id="SAL68380.1"/>
    </source>
</evidence>
<sequence>MSYGAVNSGLQMISNRSDLVEARRRLLDHTIYKKVASVESLRSFMKAHVFAVWDFMSLAKRLQRDLTCVSLPWMPPKDREGARLINEITLSEESDSGPDGSPISHLELYVRAMKEVGADTRQFEAFCGLIRQGLSPTLALSECKAPDHVQAFVLTSLRVALTGSSEEVMAYFFFGREDVIPGMFERLLESLDKRMEIPYFRHYLNRHIELDSGEHGPAALNILLKQVGNDRDLQERAVEFAVSAIEARIELFSGMERSLLGSGE</sequence>
<dbReference type="OrthoDB" id="9791270at2"/>
<dbReference type="Proteomes" id="UP000054683">
    <property type="component" value="Unassembled WGS sequence"/>
</dbReference>
<proteinExistence type="predicted"/>
<reference evidence="1 2" key="1">
    <citation type="submission" date="2016-01" db="EMBL/GenBank/DDBJ databases">
        <authorList>
            <person name="Oliw E.H."/>
        </authorList>
    </citation>
    <scope>NUCLEOTIDE SEQUENCE [LARGE SCALE GENOMIC DNA]</scope>
    <source>
        <strain evidence="1">LMG 27134</strain>
    </source>
</reference>
<dbReference type="SUPFAM" id="SSF48613">
    <property type="entry name" value="Heme oxygenase-like"/>
    <property type="match status" value="1"/>
</dbReference>
<protein>
    <recommendedName>
        <fullName evidence="3">DUF3050 domain-containing protein</fullName>
    </recommendedName>
</protein>